<reference evidence="2" key="1">
    <citation type="journal article" date="2022" name="Mol. Ecol. Resour.">
        <title>The genomes of chicory, endive, great burdock and yacon provide insights into Asteraceae palaeo-polyploidization history and plant inulin production.</title>
        <authorList>
            <person name="Fan W."/>
            <person name="Wang S."/>
            <person name="Wang H."/>
            <person name="Wang A."/>
            <person name="Jiang F."/>
            <person name="Liu H."/>
            <person name="Zhao H."/>
            <person name="Xu D."/>
            <person name="Zhang Y."/>
        </authorList>
    </citation>
    <scope>NUCLEOTIDE SEQUENCE [LARGE SCALE GENOMIC DNA]</scope>
    <source>
        <strain evidence="2">cv. Yunnan</strain>
    </source>
</reference>
<protein>
    <submittedName>
        <fullName evidence="1">Uncharacterized protein</fullName>
    </submittedName>
</protein>
<gene>
    <name evidence="1" type="ORF">L1987_35292</name>
</gene>
<organism evidence="1 2">
    <name type="scientific">Smallanthus sonchifolius</name>
    <dbReference type="NCBI Taxonomy" id="185202"/>
    <lineage>
        <taxon>Eukaryota</taxon>
        <taxon>Viridiplantae</taxon>
        <taxon>Streptophyta</taxon>
        <taxon>Embryophyta</taxon>
        <taxon>Tracheophyta</taxon>
        <taxon>Spermatophyta</taxon>
        <taxon>Magnoliopsida</taxon>
        <taxon>eudicotyledons</taxon>
        <taxon>Gunneridae</taxon>
        <taxon>Pentapetalae</taxon>
        <taxon>asterids</taxon>
        <taxon>campanulids</taxon>
        <taxon>Asterales</taxon>
        <taxon>Asteraceae</taxon>
        <taxon>Asteroideae</taxon>
        <taxon>Heliantheae alliance</taxon>
        <taxon>Millerieae</taxon>
        <taxon>Smallanthus</taxon>
    </lineage>
</organism>
<reference evidence="1 2" key="2">
    <citation type="journal article" date="2022" name="Mol. Ecol. Resour.">
        <title>The genomes of chicory, endive, great burdock and yacon provide insights into Asteraceae paleo-polyploidization history and plant inulin production.</title>
        <authorList>
            <person name="Fan W."/>
            <person name="Wang S."/>
            <person name="Wang H."/>
            <person name="Wang A."/>
            <person name="Jiang F."/>
            <person name="Liu H."/>
            <person name="Zhao H."/>
            <person name="Xu D."/>
            <person name="Zhang Y."/>
        </authorList>
    </citation>
    <scope>NUCLEOTIDE SEQUENCE [LARGE SCALE GENOMIC DNA]</scope>
    <source>
        <strain evidence="2">cv. Yunnan</strain>
        <tissue evidence="1">Leaves</tissue>
    </source>
</reference>
<proteinExistence type="predicted"/>
<accession>A0ACB9HWY0</accession>
<sequence length="68" mass="7370">MYPPTQIWHGAAAASYAAIDCSAEVGYISMGCLLCSQWSIHDVSAVFLRTPGSAFCLVLWDAIIDQFV</sequence>
<evidence type="ECO:0000313" key="2">
    <source>
        <dbReference type="Proteomes" id="UP001056120"/>
    </source>
</evidence>
<name>A0ACB9HWY0_9ASTR</name>
<keyword evidence="2" id="KW-1185">Reference proteome</keyword>
<dbReference type="Proteomes" id="UP001056120">
    <property type="component" value="Linkage Group LG11"/>
</dbReference>
<dbReference type="EMBL" id="CM042028">
    <property type="protein sequence ID" value="KAI3799986.1"/>
    <property type="molecule type" value="Genomic_DNA"/>
</dbReference>
<comment type="caution">
    <text evidence="1">The sequence shown here is derived from an EMBL/GenBank/DDBJ whole genome shotgun (WGS) entry which is preliminary data.</text>
</comment>
<evidence type="ECO:0000313" key="1">
    <source>
        <dbReference type="EMBL" id="KAI3799986.1"/>
    </source>
</evidence>